<keyword evidence="2" id="KW-1185">Reference proteome</keyword>
<gene>
    <name evidence="1" type="ORF">ElyMa_003972600</name>
</gene>
<dbReference type="Proteomes" id="UP000762676">
    <property type="component" value="Unassembled WGS sequence"/>
</dbReference>
<protein>
    <submittedName>
        <fullName evidence="1">Uncharacterized protein</fullName>
    </submittedName>
</protein>
<accession>A0AAV4FW77</accession>
<proteinExistence type="predicted"/>
<organism evidence="1 2">
    <name type="scientific">Elysia marginata</name>
    <dbReference type="NCBI Taxonomy" id="1093978"/>
    <lineage>
        <taxon>Eukaryota</taxon>
        <taxon>Metazoa</taxon>
        <taxon>Spiralia</taxon>
        <taxon>Lophotrochozoa</taxon>
        <taxon>Mollusca</taxon>
        <taxon>Gastropoda</taxon>
        <taxon>Heterobranchia</taxon>
        <taxon>Euthyneura</taxon>
        <taxon>Panpulmonata</taxon>
        <taxon>Sacoglossa</taxon>
        <taxon>Placobranchoidea</taxon>
        <taxon>Plakobranchidae</taxon>
        <taxon>Elysia</taxon>
    </lineage>
</organism>
<evidence type="ECO:0000313" key="1">
    <source>
        <dbReference type="EMBL" id="GFR77578.1"/>
    </source>
</evidence>
<sequence>MRTCELELEETNAGLQQKVSIGQRQLAQLEKCYYQKVDALHRENQMMQAKLADKEDQLQATKDCVTLKESEIMRLKLRLCSMDQCNNHLDKVSDTAVPLQVTNGCCNSMKSKRRSSSCGGPASRCAEWKVTAATNRIKEREKEGEKQEC</sequence>
<name>A0AAV4FW77_9GAST</name>
<evidence type="ECO:0000313" key="2">
    <source>
        <dbReference type="Proteomes" id="UP000762676"/>
    </source>
</evidence>
<dbReference type="EMBL" id="BMAT01008082">
    <property type="protein sequence ID" value="GFR77578.1"/>
    <property type="molecule type" value="Genomic_DNA"/>
</dbReference>
<reference evidence="1 2" key="1">
    <citation type="journal article" date="2021" name="Elife">
        <title>Chloroplast acquisition without the gene transfer in kleptoplastic sea slugs, Plakobranchus ocellatus.</title>
        <authorList>
            <person name="Maeda T."/>
            <person name="Takahashi S."/>
            <person name="Yoshida T."/>
            <person name="Shimamura S."/>
            <person name="Takaki Y."/>
            <person name="Nagai Y."/>
            <person name="Toyoda A."/>
            <person name="Suzuki Y."/>
            <person name="Arimoto A."/>
            <person name="Ishii H."/>
            <person name="Satoh N."/>
            <person name="Nishiyama T."/>
            <person name="Hasebe M."/>
            <person name="Maruyama T."/>
            <person name="Minagawa J."/>
            <person name="Obokata J."/>
            <person name="Shigenobu S."/>
        </authorList>
    </citation>
    <scope>NUCLEOTIDE SEQUENCE [LARGE SCALE GENOMIC DNA]</scope>
</reference>
<dbReference type="AlphaFoldDB" id="A0AAV4FW77"/>
<comment type="caution">
    <text evidence="1">The sequence shown here is derived from an EMBL/GenBank/DDBJ whole genome shotgun (WGS) entry which is preliminary data.</text>
</comment>